<evidence type="ECO:0000313" key="2">
    <source>
        <dbReference type="EMBL" id="KAF9531031.1"/>
    </source>
</evidence>
<name>A0A9P6JS76_9AGAR</name>
<organism evidence="2 3">
    <name type="scientific">Crepidotus variabilis</name>
    <dbReference type="NCBI Taxonomy" id="179855"/>
    <lineage>
        <taxon>Eukaryota</taxon>
        <taxon>Fungi</taxon>
        <taxon>Dikarya</taxon>
        <taxon>Basidiomycota</taxon>
        <taxon>Agaricomycotina</taxon>
        <taxon>Agaricomycetes</taxon>
        <taxon>Agaricomycetidae</taxon>
        <taxon>Agaricales</taxon>
        <taxon>Agaricineae</taxon>
        <taxon>Crepidotaceae</taxon>
        <taxon>Crepidotus</taxon>
    </lineage>
</organism>
<evidence type="ECO:0000313" key="3">
    <source>
        <dbReference type="Proteomes" id="UP000807306"/>
    </source>
</evidence>
<feature type="compositionally biased region" description="Polar residues" evidence="1">
    <location>
        <begin position="278"/>
        <end position="287"/>
    </location>
</feature>
<accession>A0A9P6JS76</accession>
<evidence type="ECO:0000256" key="1">
    <source>
        <dbReference type="SAM" id="MobiDB-lite"/>
    </source>
</evidence>
<feature type="region of interest" description="Disordered" evidence="1">
    <location>
        <begin position="51"/>
        <end position="70"/>
    </location>
</feature>
<comment type="caution">
    <text evidence="2">The sequence shown here is derived from an EMBL/GenBank/DDBJ whole genome shotgun (WGS) entry which is preliminary data.</text>
</comment>
<feature type="compositionally biased region" description="Low complexity" evidence="1">
    <location>
        <begin position="295"/>
        <end position="304"/>
    </location>
</feature>
<feature type="region of interest" description="Disordered" evidence="1">
    <location>
        <begin position="247"/>
        <end position="304"/>
    </location>
</feature>
<feature type="region of interest" description="Disordered" evidence="1">
    <location>
        <begin position="345"/>
        <end position="393"/>
    </location>
</feature>
<dbReference type="AlphaFoldDB" id="A0A9P6JS76"/>
<gene>
    <name evidence="2" type="ORF">CPB83DRAFT_150087</name>
</gene>
<dbReference type="Proteomes" id="UP000807306">
    <property type="component" value="Unassembled WGS sequence"/>
</dbReference>
<keyword evidence="3" id="KW-1185">Reference proteome</keyword>
<reference evidence="2" key="1">
    <citation type="submission" date="2020-11" db="EMBL/GenBank/DDBJ databases">
        <authorList>
            <consortium name="DOE Joint Genome Institute"/>
            <person name="Ahrendt S."/>
            <person name="Riley R."/>
            <person name="Andreopoulos W."/>
            <person name="Labutti K."/>
            <person name="Pangilinan J."/>
            <person name="Ruiz-Duenas F.J."/>
            <person name="Barrasa J.M."/>
            <person name="Sanchez-Garcia M."/>
            <person name="Camarero S."/>
            <person name="Miyauchi S."/>
            <person name="Serrano A."/>
            <person name="Linde D."/>
            <person name="Babiker R."/>
            <person name="Drula E."/>
            <person name="Ayuso-Fernandez I."/>
            <person name="Pacheco R."/>
            <person name="Padilla G."/>
            <person name="Ferreira P."/>
            <person name="Barriuso J."/>
            <person name="Kellner H."/>
            <person name="Castanera R."/>
            <person name="Alfaro M."/>
            <person name="Ramirez L."/>
            <person name="Pisabarro A.G."/>
            <person name="Kuo A."/>
            <person name="Tritt A."/>
            <person name="Lipzen A."/>
            <person name="He G."/>
            <person name="Yan M."/>
            <person name="Ng V."/>
            <person name="Cullen D."/>
            <person name="Martin F."/>
            <person name="Rosso M.-N."/>
            <person name="Henrissat B."/>
            <person name="Hibbett D."/>
            <person name="Martinez A.T."/>
            <person name="Grigoriev I.V."/>
        </authorList>
    </citation>
    <scope>NUCLEOTIDE SEQUENCE</scope>
    <source>
        <strain evidence="2">CBS 506.95</strain>
    </source>
</reference>
<protein>
    <submittedName>
        <fullName evidence="2">Uncharacterized protein</fullName>
    </submittedName>
</protein>
<dbReference type="EMBL" id="MU157837">
    <property type="protein sequence ID" value="KAF9531031.1"/>
    <property type="molecule type" value="Genomic_DNA"/>
</dbReference>
<dbReference type="OrthoDB" id="3068479at2759"/>
<sequence length="422" mass="44852">MGNFTSSIGPKSADVTDFTTLVPDFQSGLRKKFRSWAGRVLPGKPLLATDTVTSSGSSLQTPSLGRSANGSPLLPQVDLDSLELAGARQLLRRFIEASWVFSVRDRPSSPVPWSRLRESQLRRELLVNPQPLSHLTSLDPDAMIARDVYDAIGLLAKYQVEGGCALEFTVADDISDSSEIEEVLDPVPVNGPTAAAFNRMVDETIARECSLKLDSIKFPANDDVATSLITSAIRNVAQAGFLSIRESSSPPPLTFPQTFDGGKLGTPPSVASKVDKAPSTSSTVQTASPPPARPPNLLSTLPSPTVPASASPLLAAFLPKLATATDPDHNPPPVDDVNLIDVAPTPKKSAHVGLNGKVKRKRTQNDNEAATAGEGDISNNPGRVAPPPKRARGGAVIPLREQSARLRSSTYKNTAVTVRQRL</sequence>
<proteinExistence type="predicted"/>